<sequence length="100" mass="11041">MVLASYLGVPAPTSLLGSPSQGRRRVRAPSHTAPMTGSTLPLVLRGQRVPGVALRFKVYSAPIRVQQVITAWISYVRGVYKLVQGQWRWKSHQHPLSKPG</sequence>
<evidence type="ECO:0000313" key="3">
    <source>
        <dbReference type="Proteomes" id="UP001367508"/>
    </source>
</evidence>
<dbReference type="EMBL" id="JAYMYQ010000001">
    <property type="protein sequence ID" value="KAK7361722.1"/>
    <property type="molecule type" value="Genomic_DNA"/>
</dbReference>
<keyword evidence="3" id="KW-1185">Reference proteome</keyword>
<organism evidence="2 3">
    <name type="scientific">Canavalia gladiata</name>
    <name type="common">Sword bean</name>
    <name type="synonym">Dolichos gladiatus</name>
    <dbReference type="NCBI Taxonomy" id="3824"/>
    <lineage>
        <taxon>Eukaryota</taxon>
        <taxon>Viridiplantae</taxon>
        <taxon>Streptophyta</taxon>
        <taxon>Embryophyta</taxon>
        <taxon>Tracheophyta</taxon>
        <taxon>Spermatophyta</taxon>
        <taxon>Magnoliopsida</taxon>
        <taxon>eudicotyledons</taxon>
        <taxon>Gunneridae</taxon>
        <taxon>Pentapetalae</taxon>
        <taxon>rosids</taxon>
        <taxon>fabids</taxon>
        <taxon>Fabales</taxon>
        <taxon>Fabaceae</taxon>
        <taxon>Papilionoideae</taxon>
        <taxon>50 kb inversion clade</taxon>
        <taxon>NPAAA clade</taxon>
        <taxon>indigoferoid/millettioid clade</taxon>
        <taxon>Phaseoleae</taxon>
        <taxon>Canavalia</taxon>
    </lineage>
</organism>
<comment type="caution">
    <text evidence="2">The sequence shown here is derived from an EMBL/GenBank/DDBJ whole genome shotgun (WGS) entry which is preliminary data.</text>
</comment>
<feature type="region of interest" description="Disordered" evidence="1">
    <location>
        <begin position="15"/>
        <end position="38"/>
    </location>
</feature>
<reference evidence="2 3" key="1">
    <citation type="submission" date="2024-01" db="EMBL/GenBank/DDBJ databases">
        <title>The genomes of 5 underutilized Papilionoideae crops provide insights into root nodulation and disease resistanc.</title>
        <authorList>
            <person name="Jiang F."/>
        </authorList>
    </citation>
    <scope>NUCLEOTIDE SEQUENCE [LARGE SCALE GENOMIC DNA]</scope>
    <source>
        <strain evidence="2">LVBAO_FW01</strain>
        <tissue evidence="2">Leaves</tissue>
    </source>
</reference>
<proteinExistence type="predicted"/>
<evidence type="ECO:0000256" key="1">
    <source>
        <dbReference type="SAM" id="MobiDB-lite"/>
    </source>
</evidence>
<gene>
    <name evidence="2" type="ORF">VNO77_03800</name>
</gene>
<dbReference type="Proteomes" id="UP001367508">
    <property type="component" value="Unassembled WGS sequence"/>
</dbReference>
<dbReference type="AlphaFoldDB" id="A0AAN9MVZ6"/>
<protein>
    <submittedName>
        <fullName evidence="2">Uncharacterized protein</fullName>
    </submittedName>
</protein>
<accession>A0AAN9MVZ6</accession>
<evidence type="ECO:0000313" key="2">
    <source>
        <dbReference type="EMBL" id="KAK7361722.1"/>
    </source>
</evidence>
<name>A0AAN9MVZ6_CANGL</name>